<sequence length="66" mass="7205">MIHVFTPFVSLCKLKYNDCNAEDTEFIGRKEKGFKVLDGDQQKDGVCGAKAAERENPANAGLSGNQ</sequence>
<proteinExistence type="predicted"/>
<gene>
    <name evidence="1" type="ORF">JT31_06055</name>
</gene>
<dbReference type="AlphaFoldDB" id="A0A089PV17"/>
<protein>
    <submittedName>
        <fullName evidence="1">Uncharacterized protein</fullName>
    </submittedName>
</protein>
<evidence type="ECO:0000313" key="2">
    <source>
        <dbReference type="Proteomes" id="UP000029481"/>
    </source>
</evidence>
<reference evidence="1 2" key="1">
    <citation type="submission" date="2014-09" db="EMBL/GenBank/DDBJ databases">
        <title>Cedecea neteri SSMD04 Genome Sequencing.</title>
        <authorList>
            <person name="Tan J.-Y."/>
        </authorList>
    </citation>
    <scope>NUCLEOTIDE SEQUENCE [LARGE SCALE GENOMIC DNA]</scope>
    <source>
        <strain evidence="1 2">SSMD04</strain>
    </source>
</reference>
<name>A0A089PV17_9ENTR</name>
<evidence type="ECO:0000313" key="1">
    <source>
        <dbReference type="EMBL" id="AIR04197.1"/>
    </source>
</evidence>
<dbReference type="KEGG" id="cnt:JT31_06055"/>
<dbReference type="Proteomes" id="UP000029481">
    <property type="component" value="Chromosome"/>
</dbReference>
<dbReference type="EMBL" id="CP009451">
    <property type="protein sequence ID" value="AIR04197.1"/>
    <property type="molecule type" value="Genomic_DNA"/>
</dbReference>
<accession>A0A089PV17</accession>
<organism evidence="1 2">
    <name type="scientific">Cedecea neteri</name>
    <dbReference type="NCBI Taxonomy" id="158822"/>
    <lineage>
        <taxon>Bacteria</taxon>
        <taxon>Pseudomonadati</taxon>
        <taxon>Pseudomonadota</taxon>
        <taxon>Gammaproteobacteria</taxon>
        <taxon>Enterobacterales</taxon>
        <taxon>Enterobacteriaceae</taxon>
        <taxon>Cedecea</taxon>
    </lineage>
</organism>
<keyword evidence="2" id="KW-1185">Reference proteome</keyword>